<reference evidence="1" key="1">
    <citation type="submission" date="2020-08" db="EMBL/GenBank/DDBJ databases">
        <title>Multicomponent nature underlies the extraordinary mechanical properties of spider dragline silk.</title>
        <authorList>
            <person name="Kono N."/>
            <person name="Nakamura H."/>
            <person name="Mori M."/>
            <person name="Yoshida Y."/>
            <person name="Ohtoshi R."/>
            <person name="Malay A.D."/>
            <person name="Moran D.A.P."/>
            <person name="Tomita M."/>
            <person name="Numata K."/>
            <person name="Arakawa K."/>
        </authorList>
    </citation>
    <scope>NUCLEOTIDE SEQUENCE</scope>
</reference>
<keyword evidence="2" id="KW-1185">Reference proteome</keyword>
<dbReference type="EMBL" id="BMAU01021172">
    <property type="protein sequence ID" value="GFX93264.1"/>
    <property type="molecule type" value="Genomic_DNA"/>
</dbReference>
<dbReference type="AlphaFoldDB" id="A0A8X6RJ72"/>
<protein>
    <submittedName>
        <fullName evidence="1">Uncharacterized protein</fullName>
    </submittedName>
</protein>
<evidence type="ECO:0000313" key="2">
    <source>
        <dbReference type="Proteomes" id="UP000887159"/>
    </source>
</evidence>
<gene>
    <name evidence="1" type="ORF">TNCV_4761431</name>
</gene>
<name>A0A8X6RJ72_TRICX</name>
<dbReference type="Proteomes" id="UP000887159">
    <property type="component" value="Unassembled WGS sequence"/>
</dbReference>
<sequence>MKQAYVLAEDRQMLLTFPISQHGGQTQVRETNDLIENFETTSSELCDMTNKFEDTVTGLKKRWEGVDVLQFIGQAYPTHVLLDSSRLSMLVNPYGSYPPIEGIHLQCLHGEDGRCHP</sequence>
<proteinExistence type="predicted"/>
<accession>A0A8X6RJ72</accession>
<evidence type="ECO:0000313" key="1">
    <source>
        <dbReference type="EMBL" id="GFX93264.1"/>
    </source>
</evidence>
<comment type="caution">
    <text evidence="1">The sequence shown here is derived from an EMBL/GenBank/DDBJ whole genome shotgun (WGS) entry which is preliminary data.</text>
</comment>
<organism evidence="1 2">
    <name type="scientific">Trichonephila clavipes</name>
    <name type="common">Golden silk orbweaver</name>
    <name type="synonym">Nephila clavipes</name>
    <dbReference type="NCBI Taxonomy" id="2585209"/>
    <lineage>
        <taxon>Eukaryota</taxon>
        <taxon>Metazoa</taxon>
        <taxon>Ecdysozoa</taxon>
        <taxon>Arthropoda</taxon>
        <taxon>Chelicerata</taxon>
        <taxon>Arachnida</taxon>
        <taxon>Araneae</taxon>
        <taxon>Araneomorphae</taxon>
        <taxon>Entelegynae</taxon>
        <taxon>Araneoidea</taxon>
        <taxon>Nephilidae</taxon>
        <taxon>Trichonephila</taxon>
    </lineage>
</organism>